<evidence type="ECO:0000313" key="1">
    <source>
        <dbReference type="EMBL" id="PKI61664.1"/>
    </source>
</evidence>
<dbReference type="Proteomes" id="UP000233551">
    <property type="component" value="Unassembled WGS sequence"/>
</dbReference>
<sequence>MVLLASDSHCDSRVTCPLDLALLHAVEAPSFADRIILSFDLIGAGYSYYVLYFIEPLFFWVEGIRATIDAFKQPQGWSGDPCLLSKSTWQWLTCNEGNLPGNGLYGHLRLQQNASPRDNNYVKL</sequence>
<comment type="caution">
    <text evidence="1">The sequence shown here is derived from an EMBL/GenBank/DDBJ whole genome shotgun (WGS) entry which is preliminary data.</text>
</comment>
<proteinExistence type="predicted"/>
<evidence type="ECO:0000313" key="2">
    <source>
        <dbReference type="Proteomes" id="UP000233551"/>
    </source>
</evidence>
<gene>
    <name evidence="1" type="ORF">CRG98_017888</name>
</gene>
<name>A0A2I0JZ97_PUNGR</name>
<dbReference type="AlphaFoldDB" id="A0A2I0JZ97"/>
<organism evidence="1 2">
    <name type="scientific">Punica granatum</name>
    <name type="common">Pomegranate</name>
    <dbReference type="NCBI Taxonomy" id="22663"/>
    <lineage>
        <taxon>Eukaryota</taxon>
        <taxon>Viridiplantae</taxon>
        <taxon>Streptophyta</taxon>
        <taxon>Embryophyta</taxon>
        <taxon>Tracheophyta</taxon>
        <taxon>Spermatophyta</taxon>
        <taxon>Magnoliopsida</taxon>
        <taxon>eudicotyledons</taxon>
        <taxon>Gunneridae</taxon>
        <taxon>Pentapetalae</taxon>
        <taxon>rosids</taxon>
        <taxon>malvids</taxon>
        <taxon>Myrtales</taxon>
        <taxon>Lythraceae</taxon>
        <taxon>Punica</taxon>
    </lineage>
</organism>
<reference evidence="1 2" key="1">
    <citation type="submission" date="2017-11" db="EMBL/GenBank/DDBJ databases">
        <title>De-novo sequencing of pomegranate (Punica granatum L.) genome.</title>
        <authorList>
            <person name="Akparov Z."/>
            <person name="Amiraslanov A."/>
            <person name="Hajiyeva S."/>
            <person name="Abbasov M."/>
            <person name="Kaur K."/>
            <person name="Hamwieh A."/>
            <person name="Solovyev V."/>
            <person name="Salamov A."/>
            <person name="Braich B."/>
            <person name="Kosarev P."/>
            <person name="Mahmoud A."/>
            <person name="Hajiyev E."/>
            <person name="Babayeva S."/>
            <person name="Izzatullayeva V."/>
            <person name="Mammadov A."/>
            <person name="Mammadov A."/>
            <person name="Sharifova S."/>
            <person name="Ojaghi J."/>
            <person name="Eynullazada K."/>
            <person name="Bayramov B."/>
            <person name="Abdulazimova A."/>
            <person name="Shahmuradov I."/>
        </authorList>
    </citation>
    <scope>NUCLEOTIDE SEQUENCE [LARGE SCALE GENOMIC DNA]</scope>
    <source>
        <strain evidence="2">cv. AG2017</strain>
        <tissue evidence="1">Leaf</tissue>
    </source>
</reference>
<protein>
    <submittedName>
        <fullName evidence="1">Uncharacterized protein</fullName>
    </submittedName>
</protein>
<keyword evidence="2" id="KW-1185">Reference proteome</keyword>
<accession>A0A2I0JZ97</accession>
<dbReference type="EMBL" id="PGOL01001016">
    <property type="protein sequence ID" value="PKI61664.1"/>
    <property type="molecule type" value="Genomic_DNA"/>
</dbReference>